<dbReference type="PROSITE" id="PS51846">
    <property type="entry name" value="CNNM"/>
    <property type="match status" value="1"/>
</dbReference>
<reference evidence="5" key="1">
    <citation type="journal article" date="2019" name="Int. J. Syst. Evol. Microbiol.">
        <title>The Global Catalogue of Microorganisms (GCM) 10K type strain sequencing project: providing services to taxonomists for standard genome sequencing and annotation.</title>
        <authorList>
            <consortium name="The Broad Institute Genomics Platform"/>
            <consortium name="The Broad Institute Genome Sequencing Center for Infectious Disease"/>
            <person name="Wu L."/>
            <person name="Ma J."/>
        </authorList>
    </citation>
    <scope>NUCLEOTIDE SEQUENCE [LARGE SCALE GENOMIC DNA]</scope>
    <source>
        <strain evidence="5">CCUG 57942</strain>
    </source>
</reference>
<dbReference type="EMBL" id="JBHUJB010000082">
    <property type="protein sequence ID" value="MFD2160475.1"/>
    <property type="molecule type" value="Genomic_DNA"/>
</dbReference>
<comment type="caution">
    <text evidence="4">The sequence shown here is derived from an EMBL/GenBank/DDBJ whole genome shotgun (WGS) entry which is preliminary data.</text>
</comment>
<evidence type="ECO:0000313" key="4">
    <source>
        <dbReference type="EMBL" id="MFD2160475.1"/>
    </source>
</evidence>
<name>A0ABW4ZF04_9BACT</name>
<dbReference type="Proteomes" id="UP001597389">
    <property type="component" value="Unassembled WGS sequence"/>
</dbReference>
<feature type="domain" description="CNNM transmembrane" evidence="3">
    <location>
        <begin position="1"/>
        <end position="178"/>
    </location>
</feature>
<dbReference type="PANTHER" id="PTHR12064">
    <property type="entry name" value="METAL TRANSPORTER CNNM"/>
    <property type="match status" value="1"/>
</dbReference>
<keyword evidence="1 2" id="KW-1133">Transmembrane helix</keyword>
<dbReference type="RefSeq" id="WP_377087542.1">
    <property type="nucleotide sequence ID" value="NZ_JBHSJL010000014.1"/>
</dbReference>
<protein>
    <submittedName>
        <fullName evidence="4">DUF21 domain-containing protein</fullName>
    </submittedName>
</protein>
<keyword evidence="1 2" id="KW-0812">Transmembrane</keyword>
<accession>A0ABW4ZF04</accession>
<evidence type="ECO:0000259" key="3">
    <source>
        <dbReference type="PROSITE" id="PS51846"/>
    </source>
</evidence>
<proteinExistence type="predicted"/>
<dbReference type="InterPro" id="IPR045095">
    <property type="entry name" value="ACDP"/>
</dbReference>
<evidence type="ECO:0000256" key="2">
    <source>
        <dbReference type="SAM" id="Phobius"/>
    </source>
</evidence>
<dbReference type="InterPro" id="IPR002550">
    <property type="entry name" value="CNNM"/>
</dbReference>
<feature type="transmembrane region" description="Helical" evidence="2">
    <location>
        <begin position="59"/>
        <end position="79"/>
    </location>
</feature>
<keyword evidence="5" id="KW-1185">Reference proteome</keyword>
<dbReference type="PANTHER" id="PTHR12064:SF94">
    <property type="entry name" value="UNEXTENDED PROTEIN"/>
    <property type="match status" value="1"/>
</dbReference>
<feature type="transmembrane region" description="Helical" evidence="2">
    <location>
        <begin position="6"/>
        <end position="29"/>
    </location>
</feature>
<feature type="transmembrane region" description="Helical" evidence="2">
    <location>
        <begin position="85"/>
        <end position="105"/>
    </location>
</feature>
<keyword evidence="1 2" id="KW-0472">Membrane</keyword>
<evidence type="ECO:0000313" key="5">
    <source>
        <dbReference type="Proteomes" id="UP001597389"/>
    </source>
</evidence>
<gene>
    <name evidence="4" type="ORF">ACFSW8_16340</name>
</gene>
<sequence>MHAEHIWIWVGIVFCLSQSAMFSGLNLALFSLGRMGLEAEAEKGNGAAKSILRLRQDSNLLLCTILWGNVSVNVLLALLSDNVMAGVAGFIFSTVGITFFGEIIPQAYFSRNALRVGAKLIPIIRFYQLLLYPVAKPCALILDGWIGPEGPSFYRERDIEIILKKHIDEDDSEISANEGRGALNFLALDDRKISREGSVIKQSTILELPTKMDLPEFPDFNTEEGKAFLAGLKVNPAKWRVITDEEGEPLIVLDTPEFLARYLAYDGSVDVYRFCHRPILIDEPDITLDSVLGQFVVEADDRNDHVVDQDIVLYWTEHEKRIITGADIFGHLLRGIAQRVPMDPSDRAEEHGLRPSS</sequence>
<dbReference type="Pfam" id="PF01595">
    <property type="entry name" value="CNNM"/>
    <property type="match status" value="1"/>
</dbReference>
<evidence type="ECO:0000256" key="1">
    <source>
        <dbReference type="PROSITE-ProRule" id="PRU01193"/>
    </source>
</evidence>
<organism evidence="4 5">
    <name type="scientific">Rubritalea tangerina</name>
    <dbReference type="NCBI Taxonomy" id="430798"/>
    <lineage>
        <taxon>Bacteria</taxon>
        <taxon>Pseudomonadati</taxon>
        <taxon>Verrucomicrobiota</taxon>
        <taxon>Verrucomicrobiia</taxon>
        <taxon>Verrucomicrobiales</taxon>
        <taxon>Rubritaleaceae</taxon>
        <taxon>Rubritalea</taxon>
    </lineage>
</organism>